<organism evidence="5">
    <name type="scientific">uncultured Campylobacterales bacterium</name>
    <dbReference type="NCBI Taxonomy" id="352960"/>
    <lineage>
        <taxon>Bacteria</taxon>
        <taxon>Pseudomonadati</taxon>
        <taxon>Campylobacterota</taxon>
        <taxon>Epsilonproteobacteria</taxon>
        <taxon>Campylobacterales</taxon>
        <taxon>environmental samples</taxon>
    </lineage>
</organism>
<dbReference type="PROSITE" id="PS51671">
    <property type="entry name" value="ACT"/>
    <property type="match status" value="1"/>
</dbReference>
<dbReference type="Pfam" id="PF02826">
    <property type="entry name" value="2-Hacid_dh_C"/>
    <property type="match status" value="1"/>
</dbReference>
<dbReference type="Gene3D" id="3.30.70.260">
    <property type="match status" value="1"/>
</dbReference>
<proteinExistence type="predicted"/>
<dbReference type="InterPro" id="IPR002912">
    <property type="entry name" value="ACT_dom"/>
</dbReference>
<dbReference type="Gene3D" id="3.40.50.720">
    <property type="entry name" value="NAD(P)-binding Rossmann-like Domain"/>
    <property type="match status" value="2"/>
</dbReference>
<keyword evidence="2" id="KW-0520">NAD</keyword>
<dbReference type="Gene3D" id="3.30.1330.90">
    <property type="entry name" value="D-3-phosphoglycerate dehydrogenase, domain 3"/>
    <property type="match status" value="1"/>
</dbReference>
<dbReference type="InterPro" id="IPR006140">
    <property type="entry name" value="D-isomer_DH_NAD-bd"/>
</dbReference>
<gene>
    <name evidence="5" type="ORF">HELGO_WM39855</name>
</gene>
<sequence length="305" mass="32950">MNDGVVLINVSHGGLYNEDALYEGLKSGKIGFLGIDTFLNEPATADKLLEFDNVTATPHIKSATKEVQINISKQSTKQAVLAARNISYLNPVNLPLDTTSLPSFVKPFIELTQKISSLGIQANSGSLRAVQLSAEGEISEYLNFLMPLALTGVMKQSLGDQVNYQNAEEIANENAITFDYTSKANSSAYKNKLTVTITTTNATTKVDGTIFADNIARIVSINDIMLDIIPSGKMLIFQNSDVPGVIADISKTLSSNNINIADFRLGRDGKGNALAVVIVDQRISKSLLATINDLDTCIWAQFVEI</sequence>
<dbReference type="EC" id="1.1.1.95" evidence="5"/>
<dbReference type="GO" id="GO:0030267">
    <property type="term" value="F:glyoxylate reductase (NADPH) activity"/>
    <property type="evidence" value="ECO:0007669"/>
    <property type="project" value="TreeGrafter"/>
</dbReference>
<dbReference type="GO" id="GO:0004617">
    <property type="term" value="F:phosphoglycerate dehydrogenase activity"/>
    <property type="evidence" value="ECO:0007669"/>
    <property type="project" value="UniProtKB-EC"/>
</dbReference>
<dbReference type="CDD" id="cd04902">
    <property type="entry name" value="ACT_3PGDH-xct"/>
    <property type="match status" value="1"/>
</dbReference>
<dbReference type="EMBL" id="CACVAW010000029">
    <property type="protein sequence ID" value="CAA6807750.1"/>
    <property type="molecule type" value="Genomic_DNA"/>
</dbReference>
<dbReference type="InterPro" id="IPR050223">
    <property type="entry name" value="D-isomer_2-hydroxyacid_DH"/>
</dbReference>
<dbReference type="SUPFAM" id="SSF55021">
    <property type="entry name" value="ACT-like"/>
    <property type="match status" value="1"/>
</dbReference>
<dbReference type="InterPro" id="IPR045626">
    <property type="entry name" value="PGDH_ASB_dom"/>
</dbReference>
<dbReference type="InterPro" id="IPR045865">
    <property type="entry name" value="ACT-like_dom_sf"/>
</dbReference>
<keyword evidence="1 5" id="KW-0560">Oxidoreductase</keyword>
<evidence type="ECO:0000256" key="2">
    <source>
        <dbReference type="ARBA" id="ARBA00023027"/>
    </source>
</evidence>
<comment type="pathway">
    <text evidence="3">Amino-acid biosynthesis.</text>
</comment>
<reference evidence="5" key="1">
    <citation type="submission" date="2020-01" db="EMBL/GenBank/DDBJ databases">
        <authorList>
            <person name="Meier V. D."/>
            <person name="Meier V D."/>
        </authorList>
    </citation>
    <scope>NUCLEOTIDE SEQUENCE</scope>
    <source>
        <strain evidence="5">HLG_WM_MAG_12</strain>
    </source>
</reference>
<evidence type="ECO:0000256" key="3">
    <source>
        <dbReference type="ARBA" id="ARBA00029440"/>
    </source>
</evidence>
<evidence type="ECO:0000313" key="5">
    <source>
        <dbReference type="EMBL" id="CAA6807750.1"/>
    </source>
</evidence>
<dbReference type="GO" id="GO:0005829">
    <property type="term" value="C:cytosol"/>
    <property type="evidence" value="ECO:0007669"/>
    <property type="project" value="TreeGrafter"/>
</dbReference>
<dbReference type="SUPFAM" id="SSF143548">
    <property type="entry name" value="Serine metabolism enzymes domain"/>
    <property type="match status" value="1"/>
</dbReference>
<feature type="domain" description="ACT" evidence="4">
    <location>
        <begin position="234"/>
        <end position="305"/>
    </location>
</feature>
<dbReference type="PANTHER" id="PTHR10996">
    <property type="entry name" value="2-HYDROXYACID DEHYDROGENASE-RELATED"/>
    <property type="match status" value="1"/>
</dbReference>
<evidence type="ECO:0000256" key="1">
    <source>
        <dbReference type="ARBA" id="ARBA00023002"/>
    </source>
</evidence>
<dbReference type="GO" id="GO:0051287">
    <property type="term" value="F:NAD binding"/>
    <property type="evidence" value="ECO:0007669"/>
    <property type="project" value="InterPro"/>
</dbReference>
<accession>A0A6S6SQC2</accession>
<dbReference type="Pfam" id="PF19304">
    <property type="entry name" value="PGDH_inter"/>
    <property type="match status" value="1"/>
</dbReference>
<dbReference type="AlphaFoldDB" id="A0A6S6SQC2"/>
<protein>
    <submittedName>
        <fullName evidence="5">D-3-phosphoglycerate dehydrogenase (EC)</fullName>
        <ecNumber evidence="5">1.1.1.95</ecNumber>
    </submittedName>
</protein>
<dbReference type="PANTHER" id="PTHR10996:SF178">
    <property type="entry name" value="2-HYDROXYACID DEHYDROGENASE YGL185C-RELATED"/>
    <property type="match status" value="1"/>
</dbReference>
<dbReference type="InterPro" id="IPR036291">
    <property type="entry name" value="NAD(P)-bd_dom_sf"/>
</dbReference>
<dbReference type="GO" id="GO:0016618">
    <property type="term" value="F:hydroxypyruvate reductase [NAD(P)H] activity"/>
    <property type="evidence" value="ECO:0007669"/>
    <property type="project" value="TreeGrafter"/>
</dbReference>
<dbReference type="Pfam" id="PF01842">
    <property type="entry name" value="ACT"/>
    <property type="match status" value="1"/>
</dbReference>
<evidence type="ECO:0000259" key="4">
    <source>
        <dbReference type="PROSITE" id="PS51671"/>
    </source>
</evidence>
<name>A0A6S6SQC2_9BACT</name>
<dbReference type="InterPro" id="IPR029009">
    <property type="entry name" value="ASB_dom_sf"/>
</dbReference>
<dbReference type="SUPFAM" id="SSF51735">
    <property type="entry name" value="NAD(P)-binding Rossmann-fold domains"/>
    <property type="match status" value="1"/>
</dbReference>